<dbReference type="Proteomes" id="UP001597277">
    <property type="component" value="Unassembled WGS sequence"/>
</dbReference>
<evidence type="ECO:0000259" key="1">
    <source>
        <dbReference type="SMART" id="SM00460"/>
    </source>
</evidence>
<gene>
    <name evidence="2" type="ORF">ACFSE6_13230</name>
</gene>
<organism evidence="2 3">
    <name type="scientific">Georgenia deserti</name>
    <dbReference type="NCBI Taxonomy" id="2093781"/>
    <lineage>
        <taxon>Bacteria</taxon>
        <taxon>Bacillati</taxon>
        <taxon>Actinomycetota</taxon>
        <taxon>Actinomycetes</taxon>
        <taxon>Micrococcales</taxon>
        <taxon>Bogoriellaceae</taxon>
        <taxon>Georgenia</taxon>
    </lineage>
</organism>
<dbReference type="Pfam" id="PF01841">
    <property type="entry name" value="Transglut_core"/>
    <property type="match status" value="1"/>
</dbReference>
<dbReference type="InterPro" id="IPR002931">
    <property type="entry name" value="Transglutaminase-like"/>
</dbReference>
<dbReference type="SMART" id="SM00460">
    <property type="entry name" value="TGc"/>
    <property type="match status" value="1"/>
</dbReference>
<sequence>MRADRRHHYRLIHRSTYRYSAPVTSSYGRAMLTPRDGGGQHVHRSGMQVTPRPAETAQHLDVSGNQAAYFHVAQEHDVLEVLAQALVTVSRRRPDLTALPALSWESAVADVSAMRATGQGRNGEGPASVMTIVESALASPLAAPEDAVLEYALSVFHPGERVTDAVVALCDRIHAELEYRPGTSSTDRTLADVLATRSGSCHDYAHLAVGCLRSMGLAARYVTGFVRDGERLRGAGRAHAWAAVWVPGGGWIHLDPSNGGLVDHRYVVLGWGRDYLDISPLRGIVYSSGAAREQTVEIRLEPLSDGELAAELG</sequence>
<dbReference type="InterPro" id="IPR038765">
    <property type="entry name" value="Papain-like_cys_pep_sf"/>
</dbReference>
<dbReference type="PANTHER" id="PTHR33490">
    <property type="entry name" value="BLR5614 PROTEIN-RELATED"/>
    <property type="match status" value="1"/>
</dbReference>
<feature type="domain" description="Transglutaminase-like" evidence="1">
    <location>
        <begin position="193"/>
        <end position="258"/>
    </location>
</feature>
<dbReference type="InterPro" id="IPR013589">
    <property type="entry name" value="Bac_transglu_N"/>
</dbReference>
<dbReference type="SUPFAM" id="SSF54001">
    <property type="entry name" value="Cysteine proteinases"/>
    <property type="match status" value="1"/>
</dbReference>
<reference evidence="3" key="1">
    <citation type="journal article" date="2019" name="Int. J. Syst. Evol. Microbiol.">
        <title>The Global Catalogue of Microorganisms (GCM) 10K type strain sequencing project: providing services to taxonomists for standard genome sequencing and annotation.</title>
        <authorList>
            <consortium name="The Broad Institute Genomics Platform"/>
            <consortium name="The Broad Institute Genome Sequencing Center for Infectious Disease"/>
            <person name="Wu L."/>
            <person name="Ma J."/>
        </authorList>
    </citation>
    <scope>NUCLEOTIDE SEQUENCE [LARGE SCALE GENOMIC DNA]</scope>
    <source>
        <strain evidence="3">JCM 17130</strain>
    </source>
</reference>
<comment type="caution">
    <text evidence="2">The sequence shown here is derived from an EMBL/GenBank/DDBJ whole genome shotgun (WGS) entry which is preliminary data.</text>
</comment>
<dbReference type="PANTHER" id="PTHR33490:SF7">
    <property type="entry name" value="BLR2979 PROTEIN"/>
    <property type="match status" value="1"/>
</dbReference>
<dbReference type="Pfam" id="PF08379">
    <property type="entry name" value="Bact_transglu_N"/>
    <property type="match status" value="1"/>
</dbReference>
<dbReference type="EMBL" id="JBHUEE010000007">
    <property type="protein sequence ID" value="MFD1718804.1"/>
    <property type="molecule type" value="Genomic_DNA"/>
</dbReference>
<keyword evidence="3" id="KW-1185">Reference proteome</keyword>
<evidence type="ECO:0000313" key="2">
    <source>
        <dbReference type="EMBL" id="MFD1718804.1"/>
    </source>
</evidence>
<dbReference type="Gene3D" id="3.10.620.30">
    <property type="match status" value="1"/>
</dbReference>
<evidence type="ECO:0000313" key="3">
    <source>
        <dbReference type="Proteomes" id="UP001597277"/>
    </source>
</evidence>
<accession>A0ABW4L6N5</accession>
<proteinExistence type="predicted"/>
<protein>
    <submittedName>
        <fullName evidence="2">Transglutaminase domain-containing protein</fullName>
    </submittedName>
</protein>
<name>A0ABW4L6N5_9MICO</name>
<dbReference type="RefSeq" id="WP_388007826.1">
    <property type="nucleotide sequence ID" value="NZ_JBHUEE010000007.1"/>
</dbReference>